<feature type="non-terminal residue" evidence="11">
    <location>
        <position position="1"/>
    </location>
</feature>
<keyword evidence="8" id="KW-0548">Nucleotidyltransferase</keyword>
<dbReference type="GO" id="GO:0015074">
    <property type="term" value="P:DNA integration"/>
    <property type="evidence" value="ECO:0007669"/>
    <property type="project" value="UniProtKB-KW"/>
</dbReference>
<keyword evidence="1" id="KW-0540">Nuclease</keyword>
<dbReference type="InterPro" id="IPR039537">
    <property type="entry name" value="Retrotran_Ty1/copia-like"/>
</dbReference>
<feature type="non-terminal residue" evidence="11">
    <location>
        <position position="182"/>
    </location>
</feature>
<dbReference type="GO" id="GO:0016787">
    <property type="term" value="F:hydrolase activity"/>
    <property type="evidence" value="ECO:0007669"/>
    <property type="project" value="UniProtKB-KW"/>
</dbReference>
<keyword evidence="5" id="KW-0460">Magnesium</keyword>
<dbReference type="InterPro" id="IPR012337">
    <property type="entry name" value="RNaseH-like_sf"/>
</dbReference>
<accession>A0A0A9XML9</accession>
<evidence type="ECO:0000256" key="4">
    <source>
        <dbReference type="ARBA" id="ARBA00022801"/>
    </source>
</evidence>
<dbReference type="EMBL" id="GBHO01023561">
    <property type="protein sequence ID" value="JAG20043.1"/>
    <property type="molecule type" value="Transcribed_RNA"/>
</dbReference>
<keyword evidence="2" id="KW-0479">Metal-binding</keyword>
<name>A0A0A9XML9_LYGHE</name>
<evidence type="ECO:0000256" key="3">
    <source>
        <dbReference type="ARBA" id="ARBA00022759"/>
    </source>
</evidence>
<evidence type="ECO:0000313" key="11">
    <source>
        <dbReference type="EMBL" id="JAG20043.1"/>
    </source>
</evidence>
<keyword evidence="7" id="KW-0695">RNA-directed DNA polymerase</keyword>
<evidence type="ECO:0000256" key="7">
    <source>
        <dbReference type="ARBA" id="ARBA00022918"/>
    </source>
</evidence>
<evidence type="ECO:0000256" key="5">
    <source>
        <dbReference type="ARBA" id="ARBA00022842"/>
    </source>
</evidence>
<keyword evidence="9" id="KW-0233">DNA recombination</keyword>
<evidence type="ECO:0000256" key="8">
    <source>
        <dbReference type="ARBA" id="ARBA00022932"/>
    </source>
</evidence>
<sequence length="182" mass="20891">LTSNQRGRLKLESFGNFVNMEALIVPKLTHNLISVRKMNKKGLRVTFDQDGAVISDGKQFEMKCSLVGSLYIASFTYSYSQCQLATDDVWHKRLGHLNRHSLKKMNLPYSDKSCGPCMEGKAKRLPFKSIDRPKSHRKGEFLHSDVGGPVRHETLDGHRFYQTIIDDWSHYTVVYLLKNKSE</sequence>
<dbReference type="AlphaFoldDB" id="A0A0A9XML9"/>
<gene>
    <name evidence="11" type="primary">GIP_18</name>
    <name evidence="11" type="ORF">CM83_9340</name>
</gene>
<evidence type="ECO:0000256" key="9">
    <source>
        <dbReference type="ARBA" id="ARBA00023172"/>
    </source>
</evidence>
<evidence type="ECO:0000256" key="6">
    <source>
        <dbReference type="ARBA" id="ARBA00022908"/>
    </source>
</evidence>
<dbReference type="GO" id="GO:0003887">
    <property type="term" value="F:DNA-directed DNA polymerase activity"/>
    <property type="evidence" value="ECO:0007669"/>
    <property type="project" value="UniProtKB-KW"/>
</dbReference>
<dbReference type="Pfam" id="PF13976">
    <property type="entry name" value="gag_pre-integrs"/>
    <property type="match status" value="1"/>
</dbReference>
<feature type="domain" description="GAG-pre-integrase" evidence="10">
    <location>
        <begin position="85"/>
        <end position="121"/>
    </location>
</feature>
<dbReference type="PANTHER" id="PTHR42648:SF11">
    <property type="entry name" value="TRANSPOSON TY4-P GAG-POL POLYPROTEIN"/>
    <property type="match status" value="1"/>
</dbReference>
<dbReference type="SUPFAM" id="SSF53098">
    <property type="entry name" value="Ribonuclease H-like"/>
    <property type="match status" value="1"/>
</dbReference>
<reference evidence="11" key="1">
    <citation type="journal article" date="2014" name="PLoS ONE">
        <title>Transcriptome-Based Identification of ABC Transporters in the Western Tarnished Plant Bug Lygus hesperus.</title>
        <authorList>
            <person name="Hull J.J."/>
            <person name="Chaney K."/>
            <person name="Geib S.M."/>
            <person name="Fabrick J.A."/>
            <person name="Brent C.S."/>
            <person name="Walsh D."/>
            <person name="Lavine L.C."/>
        </authorList>
    </citation>
    <scope>NUCLEOTIDE SEQUENCE</scope>
</reference>
<reference evidence="11" key="2">
    <citation type="submission" date="2014-07" db="EMBL/GenBank/DDBJ databases">
        <authorList>
            <person name="Hull J."/>
        </authorList>
    </citation>
    <scope>NUCLEOTIDE SEQUENCE</scope>
</reference>
<keyword evidence="3" id="KW-0255">Endonuclease</keyword>
<dbReference type="GO" id="GO:0003964">
    <property type="term" value="F:RNA-directed DNA polymerase activity"/>
    <property type="evidence" value="ECO:0007669"/>
    <property type="project" value="UniProtKB-KW"/>
</dbReference>
<evidence type="ECO:0000256" key="2">
    <source>
        <dbReference type="ARBA" id="ARBA00022723"/>
    </source>
</evidence>
<dbReference type="GO" id="GO:0004519">
    <property type="term" value="F:endonuclease activity"/>
    <property type="evidence" value="ECO:0007669"/>
    <property type="project" value="UniProtKB-KW"/>
</dbReference>
<dbReference type="GO" id="GO:0046872">
    <property type="term" value="F:metal ion binding"/>
    <property type="evidence" value="ECO:0007669"/>
    <property type="project" value="UniProtKB-KW"/>
</dbReference>
<keyword evidence="8" id="KW-0808">Transferase</keyword>
<dbReference type="InterPro" id="IPR025724">
    <property type="entry name" value="GAG-pre-integrase_dom"/>
</dbReference>
<keyword evidence="4" id="KW-0378">Hydrolase</keyword>
<organism evidence="11">
    <name type="scientific">Lygus hesperus</name>
    <name type="common">Western plant bug</name>
    <dbReference type="NCBI Taxonomy" id="30085"/>
    <lineage>
        <taxon>Eukaryota</taxon>
        <taxon>Metazoa</taxon>
        <taxon>Ecdysozoa</taxon>
        <taxon>Arthropoda</taxon>
        <taxon>Hexapoda</taxon>
        <taxon>Insecta</taxon>
        <taxon>Pterygota</taxon>
        <taxon>Neoptera</taxon>
        <taxon>Paraneoptera</taxon>
        <taxon>Hemiptera</taxon>
        <taxon>Heteroptera</taxon>
        <taxon>Panheteroptera</taxon>
        <taxon>Cimicomorpha</taxon>
        <taxon>Miridae</taxon>
        <taxon>Mirini</taxon>
        <taxon>Lygus</taxon>
    </lineage>
</organism>
<protein>
    <submittedName>
        <fullName evidence="11">Copia protein</fullName>
    </submittedName>
</protein>
<dbReference type="PANTHER" id="PTHR42648">
    <property type="entry name" value="TRANSPOSASE, PUTATIVE-RELATED"/>
    <property type="match status" value="1"/>
</dbReference>
<dbReference type="GO" id="GO:0006310">
    <property type="term" value="P:DNA recombination"/>
    <property type="evidence" value="ECO:0007669"/>
    <property type="project" value="UniProtKB-KW"/>
</dbReference>
<evidence type="ECO:0000256" key="1">
    <source>
        <dbReference type="ARBA" id="ARBA00022722"/>
    </source>
</evidence>
<evidence type="ECO:0000259" key="10">
    <source>
        <dbReference type="Pfam" id="PF13976"/>
    </source>
</evidence>
<keyword evidence="6" id="KW-0229">DNA integration</keyword>
<proteinExistence type="predicted"/>
<keyword evidence="8" id="KW-0239">DNA-directed DNA polymerase</keyword>